<dbReference type="InterPro" id="IPR000873">
    <property type="entry name" value="AMP-dep_synth/lig_dom"/>
</dbReference>
<comment type="caution">
    <text evidence="6">The sequence shown here is derived from an EMBL/GenBank/DDBJ whole genome shotgun (WGS) entry which is preliminary data.</text>
</comment>
<evidence type="ECO:0000256" key="3">
    <source>
        <dbReference type="SAM" id="MobiDB-lite"/>
    </source>
</evidence>
<dbReference type="EMBL" id="FJUW01000060">
    <property type="protein sequence ID" value="CZT11097.1"/>
    <property type="molecule type" value="Genomic_DNA"/>
</dbReference>
<dbReference type="InterPro" id="IPR020845">
    <property type="entry name" value="AMP-binding_CS"/>
</dbReference>
<feature type="domain" description="AMP-dependent synthetase/ligase" evidence="4">
    <location>
        <begin position="143"/>
        <end position="504"/>
    </location>
</feature>
<dbReference type="FunFam" id="3.30.300.30:FF:000007">
    <property type="entry name" value="4-coumarate--CoA ligase 2"/>
    <property type="match status" value="1"/>
</dbReference>
<sequence length="665" mass="73771">MGREIPTIEIPKTDVWGALFERIDREFPDDQGVGNCVPFLALEALSSGNRPVWALEFCRRRLLDGKRKRKRKGKGKGRVVINGQSSVSLPYSQSDCSSEFNWPSPASAITKMLLVFSPLYVSLSFDPFFNSSLTVIYLNPLTSRQYTYASLLFTTQSLGTYFLSSSSFRLQKGDVLALFAQNCIDTPAVTWAAHYAGGIVSPANPAYTVRELVHHLRDSGAKFLFTQEHLLPVALEAARECGVPKGNVVCMGEGKEKPDPRSGVRWLQDLLGEAKKIVEENGIKERVKVDVENDLAFLVYSSGTTGLPKGVMLSHSNVVSNLFMLNSSEGEILHWKKDKVLSVLPYYHIYGLQTLIHLPAYAGFTTVVMSSFDLKLFCSIIQNHKITYTYIAPPVVLHLAKNPIVNDYDLSSLRMMTSGAAPLTRELIYAVKERLGTEVKQAYGLSETSPATHIQKDYSNGLGSCGPALPNQVIKFMDSDGKEVEAGKEGEVWVKGPNVFKGYHNNEKATRGCMTDDGFFMTGDIGYEDERGNMFITDRVKELIKYKGYQVAPAELEGLLNSHPQVVDVAVIGIHDASRESEVPLACIVVKDGTPSTQAKQQEMEKEIVDWLASKVANHKQLRGGVWFVDEVPKSASGKILRRVLKDRAKDEGRDERGKKEKARL</sequence>
<accession>A0A1E1LKT2</accession>
<organism evidence="6 7">
    <name type="scientific">Rhynchosporium graminicola</name>
    <dbReference type="NCBI Taxonomy" id="2792576"/>
    <lineage>
        <taxon>Eukaryota</taxon>
        <taxon>Fungi</taxon>
        <taxon>Dikarya</taxon>
        <taxon>Ascomycota</taxon>
        <taxon>Pezizomycotina</taxon>
        <taxon>Leotiomycetes</taxon>
        <taxon>Helotiales</taxon>
        <taxon>Ploettnerulaceae</taxon>
        <taxon>Rhynchosporium</taxon>
    </lineage>
</organism>
<dbReference type="InterPro" id="IPR045851">
    <property type="entry name" value="AMP-bd_C_sf"/>
</dbReference>
<dbReference type="CDD" id="cd05911">
    <property type="entry name" value="Firefly_Luc_like"/>
    <property type="match status" value="1"/>
</dbReference>
<evidence type="ECO:0000259" key="5">
    <source>
        <dbReference type="Pfam" id="PF13193"/>
    </source>
</evidence>
<dbReference type="Proteomes" id="UP000178129">
    <property type="component" value="Unassembled WGS sequence"/>
</dbReference>
<dbReference type="STRING" id="914237.A0A1E1LKT2"/>
<reference evidence="7" key="1">
    <citation type="submission" date="2016-03" db="EMBL/GenBank/DDBJ databases">
        <authorList>
            <person name="Ploux O."/>
        </authorList>
    </citation>
    <scope>NUCLEOTIDE SEQUENCE [LARGE SCALE GENOMIC DNA]</scope>
    <source>
        <strain evidence="7">UK7</strain>
    </source>
</reference>
<dbReference type="PANTHER" id="PTHR24096">
    <property type="entry name" value="LONG-CHAIN-FATTY-ACID--COA LIGASE"/>
    <property type="match status" value="1"/>
</dbReference>
<dbReference type="PANTHER" id="PTHR24096:SF149">
    <property type="entry name" value="AMP-BINDING DOMAIN-CONTAINING PROTEIN-RELATED"/>
    <property type="match status" value="1"/>
</dbReference>
<evidence type="ECO:0000313" key="6">
    <source>
        <dbReference type="EMBL" id="CZT11097.1"/>
    </source>
</evidence>
<dbReference type="InterPro" id="IPR025110">
    <property type="entry name" value="AMP-bd_C"/>
</dbReference>
<dbReference type="SUPFAM" id="SSF56801">
    <property type="entry name" value="Acetyl-CoA synthetase-like"/>
    <property type="match status" value="1"/>
</dbReference>
<evidence type="ECO:0000256" key="2">
    <source>
        <dbReference type="ARBA" id="ARBA00022598"/>
    </source>
</evidence>
<evidence type="ECO:0000313" key="7">
    <source>
        <dbReference type="Proteomes" id="UP000178129"/>
    </source>
</evidence>
<dbReference type="Pfam" id="PF00501">
    <property type="entry name" value="AMP-binding"/>
    <property type="match status" value="1"/>
</dbReference>
<name>A0A1E1LKT2_9HELO</name>
<dbReference type="InParanoid" id="A0A1E1LKT2"/>
<dbReference type="PROSITE" id="PS00455">
    <property type="entry name" value="AMP_BINDING"/>
    <property type="match status" value="1"/>
</dbReference>
<protein>
    <submittedName>
        <fullName evidence="6">Related to 4-coumarate-CoA ligase</fullName>
    </submittedName>
</protein>
<keyword evidence="2 6" id="KW-0436">Ligase</keyword>
<evidence type="ECO:0000259" key="4">
    <source>
        <dbReference type="Pfam" id="PF00501"/>
    </source>
</evidence>
<feature type="domain" description="AMP-binding enzyme C-terminal" evidence="5">
    <location>
        <begin position="555"/>
        <end position="639"/>
    </location>
</feature>
<feature type="region of interest" description="Disordered" evidence="3">
    <location>
        <begin position="646"/>
        <end position="665"/>
    </location>
</feature>
<proteinExistence type="inferred from homology"/>
<dbReference type="InterPro" id="IPR042099">
    <property type="entry name" value="ANL_N_sf"/>
</dbReference>
<dbReference type="Gene3D" id="3.30.300.30">
    <property type="match status" value="1"/>
</dbReference>
<evidence type="ECO:0000256" key="1">
    <source>
        <dbReference type="ARBA" id="ARBA00006432"/>
    </source>
</evidence>
<dbReference type="AlphaFoldDB" id="A0A1E1LKT2"/>
<comment type="similarity">
    <text evidence="1">Belongs to the ATP-dependent AMP-binding enzyme family.</text>
</comment>
<gene>
    <name evidence="6" type="ORF">RCO7_10150</name>
</gene>
<dbReference type="Gene3D" id="3.40.50.12780">
    <property type="entry name" value="N-terminal domain of ligase-like"/>
    <property type="match status" value="1"/>
</dbReference>
<dbReference type="GO" id="GO:0016405">
    <property type="term" value="F:CoA-ligase activity"/>
    <property type="evidence" value="ECO:0007669"/>
    <property type="project" value="TreeGrafter"/>
</dbReference>
<keyword evidence="7" id="KW-1185">Reference proteome</keyword>
<dbReference type="Pfam" id="PF13193">
    <property type="entry name" value="AMP-binding_C"/>
    <property type="match status" value="1"/>
</dbReference>